<gene>
    <name evidence="2" type="ORF">WJX75_001365</name>
</gene>
<sequence length="203" mass="21478">MRVIFLARHLLAEPVSNGPPGRLHSLQAGSTTGSPDHPLNLRYDSQSTTGMALLMHRMLPPLLVAICLGLFATTAEANGTLESCNALIKIPGTWAAGDHYSASINVAVQNTGSKDWPAGTYDVVISNANLIDIKNTWGWTYNHAADGDASGTITLANAVAPSAQTDIGAIMDGTSPQNFYPVQILVDGRKCHLQQDPSMTAGR</sequence>
<keyword evidence="3" id="KW-1185">Reference proteome</keyword>
<evidence type="ECO:0000256" key="1">
    <source>
        <dbReference type="SAM" id="MobiDB-lite"/>
    </source>
</evidence>
<dbReference type="Proteomes" id="UP001491310">
    <property type="component" value="Unassembled WGS sequence"/>
</dbReference>
<evidence type="ECO:0000313" key="2">
    <source>
        <dbReference type="EMBL" id="KAK9908681.1"/>
    </source>
</evidence>
<comment type="caution">
    <text evidence="2">The sequence shown here is derived from an EMBL/GenBank/DDBJ whole genome shotgun (WGS) entry which is preliminary data.</text>
</comment>
<organism evidence="2 3">
    <name type="scientific">Coccomyxa subellipsoidea</name>
    <dbReference type="NCBI Taxonomy" id="248742"/>
    <lineage>
        <taxon>Eukaryota</taxon>
        <taxon>Viridiplantae</taxon>
        <taxon>Chlorophyta</taxon>
        <taxon>core chlorophytes</taxon>
        <taxon>Trebouxiophyceae</taxon>
        <taxon>Trebouxiophyceae incertae sedis</taxon>
        <taxon>Coccomyxaceae</taxon>
        <taxon>Coccomyxa</taxon>
    </lineage>
</organism>
<dbReference type="EMBL" id="JALJOT010000007">
    <property type="protein sequence ID" value="KAK9908681.1"/>
    <property type="molecule type" value="Genomic_DNA"/>
</dbReference>
<protein>
    <recommendedName>
        <fullName evidence="4">DUF4352 domain-containing protein</fullName>
    </recommendedName>
</protein>
<proteinExistence type="predicted"/>
<reference evidence="2 3" key="1">
    <citation type="journal article" date="2024" name="Nat. Commun.">
        <title>Phylogenomics reveals the evolutionary origins of lichenization in chlorophyte algae.</title>
        <authorList>
            <person name="Puginier C."/>
            <person name="Libourel C."/>
            <person name="Otte J."/>
            <person name="Skaloud P."/>
            <person name="Haon M."/>
            <person name="Grisel S."/>
            <person name="Petersen M."/>
            <person name="Berrin J.G."/>
            <person name="Delaux P.M."/>
            <person name="Dal Grande F."/>
            <person name="Keller J."/>
        </authorList>
    </citation>
    <scope>NUCLEOTIDE SEQUENCE [LARGE SCALE GENOMIC DNA]</scope>
    <source>
        <strain evidence="2 3">SAG 216-7</strain>
    </source>
</reference>
<feature type="region of interest" description="Disordered" evidence="1">
    <location>
        <begin position="18"/>
        <end position="39"/>
    </location>
</feature>
<evidence type="ECO:0008006" key="4">
    <source>
        <dbReference type="Google" id="ProtNLM"/>
    </source>
</evidence>
<accession>A0ABR2YP34</accession>
<name>A0ABR2YP34_9CHLO</name>
<evidence type="ECO:0000313" key="3">
    <source>
        <dbReference type="Proteomes" id="UP001491310"/>
    </source>
</evidence>